<gene>
    <name evidence="2" type="ORF">G8759_12595</name>
</gene>
<evidence type="ECO:0000313" key="3">
    <source>
        <dbReference type="Proteomes" id="UP000501802"/>
    </source>
</evidence>
<dbReference type="AlphaFoldDB" id="A0A6G9AM94"/>
<reference evidence="2 3" key="1">
    <citation type="submission" date="2020-03" db="EMBL/GenBank/DDBJ databases">
        <authorList>
            <person name="Kim M.K."/>
        </authorList>
    </citation>
    <scope>NUCLEOTIDE SEQUENCE [LARGE SCALE GENOMIC DNA]</scope>
    <source>
        <strain evidence="2 3">BT328</strain>
    </source>
</reference>
<dbReference type="InterPro" id="IPR000601">
    <property type="entry name" value="PKD_dom"/>
</dbReference>
<dbReference type="Proteomes" id="UP000501802">
    <property type="component" value="Chromosome"/>
</dbReference>
<organism evidence="2 3">
    <name type="scientific">Spirosoma aureum</name>
    <dbReference type="NCBI Taxonomy" id="2692134"/>
    <lineage>
        <taxon>Bacteria</taxon>
        <taxon>Pseudomonadati</taxon>
        <taxon>Bacteroidota</taxon>
        <taxon>Cytophagia</taxon>
        <taxon>Cytophagales</taxon>
        <taxon>Cytophagaceae</taxon>
        <taxon>Spirosoma</taxon>
    </lineage>
</organism>
<name>A0A6G9AM94_9BACT</name>
<dbReference type="KEGG" id="spib:G8759_12595"/>
<dbReference type="CDD" id="cd00146">
    <property type="entry name" value="PKD"/>
    <property type="match status" value="1"/>
</dbReference>
<keyword evidence="3" id="KW-1185">Reference proteome</keyword>
<dbReference type="EMBL" id="CP050063">
    <property type="protein sequence ID" value="QIP13405.1"/>
    <property type="molecule type" value="Genomic_DNA"/>
</dbReference>
<dbReference type="InterPro" id="IPR035986">
    <property type="entry name" value="PKD_dom_sf"/>
</dbReference>
<feature type="domain" description="PKD" evidence="1">
    <location>
        <begin position="62"/>
        <end position="111"/>
    </location>
</feature>
<accession>A0A6G9AM94</accession>
<protein>
    <submittedName>
        <fullName evidence="2">PKD domain-containing protein</fullName>
    </submittedName>
</protein>
<dbReference type="InterPro" id="IPR013783">
    <property type="entry name" value="Ig-like_fold"/>
</dbReference>
<proteinExistence type="predicted"/>
<dbReference type="RefSeq" id="WP_167208441.1">
    <property type="nucleotide sequence ID" value="NZ_CP050063.1"/>
</dbReference>
<sequence>MLRRSIFWLLVLTLMGCEPFDLERKNFPVCAKPSATIGYIIDELDVTFFLENAQGDIGIVGWDPGDGKGVNRIGTRVTYNYQKAGTYTVSIAIGNTCDDTYTTTRQITVSN</sequence>
<evidence type="ECO:0000259" key="1">
    <source>
        <dbReference type="PROSITE" id="PS50093"/>
    </source>
</evidence>
<evidence type="ECO:0000313" key="2">
    <source>
        <dbReference type="EMBL" id="QIP13405.1"/>
    </source>
</evidence>
<dbReference type="PROSITE" id="PS50093">
    <property type="entry name" value="PKD"/>
    <property type="match status" value="1"/>
</dbReference>
<dbReference type="PROSITE" id="PS51257">
    <property type="entry name" value="PROKAR_LIPOPROTEIN"/>
    <property type="match status" value="1"/>
</dbReference>
<dbReference type="Gene3D" id="2.60.40.10">
    <property type="entry name" value="Immunoglobulins"/>
    <property type="match status" value="1"/>
</dbReference>
<dbReference type="SUPFAM" id="SSF49299">
    <property type="entry name" value="PKD domain"/>
    <property type="match status" value="1"/>
</dbReference>
<dbReference type="Pfam" id="PF18911">
    <property type="entry name" value="PKD_4"/>
    <property type="match status" value="1"/>
</dbReference>